<proteinExistence type="predicted"/>
<keyword evidence="1" id="KW-0472">Membrane</keyword>
<keyword evidence="3" id="KW-1185">Reference proteome</keyword>
<gene>
    <name evidence="2" type="ORF">GCM10017579_23710</name>
</gene>
<feature type="transmembrane region" description="Helical" evidence="1">
    <location>
        <begin position="40"/>
        <end position="61"/>
    </location>
</feature>
<feature type="transmembrane region" description="Helical" evidence="1">
    <location>
        <begin position="159"/>
        <end position="184"/>
    </location>
</feature>
<feature type="transmembrane region" description="Helical" evidence="1">
    <location>
        <begin position="125"/>
        <end position="153"/>
    </location>
</feature>
<feature type="transmembrane region" description="Helical" evidence="1">
    <location>
        <begin position="94"/>
        <end position="118"/>
    </location>
</feature>
<evidence type="ECO:0000256" key="1">
    <source>
        <dbReference type="SAM" id="Phobius"/>
    </source>
</evidence>
<reference evidence="2" key="1">
    <citation type="journal article" date="2014" name="Int. J. Syst. Evol. Microbiol.">
        <title>Complete genome of a new Firmicutes species belonging to the dominant human colonic microbiota ('Ruminococcus bicirculans') reveals two chromosomes and a selective capacity to utilize plant glucans.</title>
        <authorList>
            <consortium name="NISC Comparative Sequencing Program"/>
            <person name="Wegmann U."/>
            <person name="Louis P."/>
            <person name="Goesmann A."/>
            <person name="Henrissat B."/>
            <person name="Duncan S.H."/>
            <person name="Flint H.J."/>
        </authorList>
    </citation>
    <scope>NUCLEOTIDE SEQUENCE</scope>
    <source>
        <strain evidence="2">VKM Ac-1246</strain>
    </source>
</reference>
<evidence type="ECO:0008006" key="4">
    <source>
        <dbReference type="Google" id="ProtNLM"/>
    </source>
</evidence>
<keyword evidence="1" id="KW-0812">Transmembrane</keyword>
<evidence type="ECO:0000313" key="2">
    <source>
        <dbReference type="EMBL" id="GLJ68335.1"/>
    </source>
</evidence>
<sequence>MITIAVIVTAVVLQVVSALIGLVVAYLFDGLGPGNVLTSIVSVAIDLLLHIVVAVGAAVIARTSTGRVLGLLLPMLSWLLSTVFYYVLVPQLHLFHPVLTGLVSPLLLLLVLAGWGFAAWAGRRWLIGLPITFVLLIAVQATVSFAVAPALAFDNLVSVQIYFGITALATTAVVVLGGVVCGLLDRSERR</sequence>
<feature type="transmembrane region" description="Helical" evidence="1">
    <location>
        <begin position="68"/>
        <end position="88"/>
    </location>
</feature>
<feature type="transmembrane region" description="Helical" evidence="1">
    <location>
        <begin position="7"/>
        <end position="28"/>
    </location>
</feature>
<dbReference type="Proteomes" id="UP001142292">
    <property type="component" value="Unassembled WGS sequence"/>
</dbReference>
<evidence type="ECO:0000313" key="3">
    <source>
        <dbReference type="Proteomes" id="UP001142292"/>
    </source>
</evidence>
<organism evidence="2 3">
    <name type="scientific">Nocardioides luteus</name>
    <dbReference type="NCBI Taxonomy" id="1844"/>
    <lineage>
        <taxon>Bacteria</taxon>
        <taxon>Bacillati</taxon>
        <taxon>Actinomycetota</taxon>
        <taxon>Actinomycetes</taxon>
        <taxon>Propionibacteriales</taxon>
        <taxon>Nocardioidaceae</taxon>
        <taxon>Nocardioides</taxon>
    </lineage>
</organism>
<reference evidence="2" key="2">
    <citation type="submission" date="2023-01" db="EMBL/GenBank/DDBJ databases">
        <authorList>
            <person name="Sun Q."/>
            <person name="Evtushenko L."/>
        </authorList>
    </citation>
    <scope>NUCLEOTIDE SEQUENCE</scope>
    <source>
        <strain evidence="2">VKM Ac-1246</strain>
    </source>
</reference>
<name>A0ABQ5SVW6_9ACTN</name>
<accession>A0ABQ5SVW6</accession>
<protein>
    <recommendedName>
        <fullName evidence="4">F420-dependent oxidoreductase</fullName>
    </recommendedName>
</protein>
<dbReference type="EMBL" id="BSEL01000005">
    <property type="protein sequence ID" value="GLJ68335.1"/>
    <property type="molecule type" value="Genomic_DNA"/>
</dbReference>
<keyword evidence="1" id="KW-1133">Transmembrane helix</keyword>
<comment type="caution">
    <text evidence="2">The sequence shown here is derived from an EMBL/GenBank/DDBJ whole genome shotgun (WGS) entry which is preliminary data.</text>
</comment>